<organism evidence="1 2">
    <name type="scientific">Candidatus Roizmanbacteria bacterium RIFCSPHIGHO2_12_FULL_33_9</name>
    <dbReference type="NCBI Taxonomy" id="1802045"/>
    <lineage>
        <taxon>Bacteria</taxon>
        <taxon>Candidatus Roizmaniibacteriota</taxon>
    </lineage>
</organism>
<dbReference type="PANTHER" id="PTHR38471:SF2">
    <property type="entry name" value="FOUR HELIX BUNDLE PROTEIN"/>
    <property type="match status" value="1"/>
</dbReference>
<accession>A0A1F7HJK4</accession>
<evidence type="ECO:0000313" key="2">
    <source>
        <dbReference type="Proteomes" id="UP000177199"/>
    </source>
</evidence>
<name>A0A1F7HJK4_9BACT</name>
<dbReference type="Proteomes" id="UP000177199">
    <property type="component" value="Unassembled WGS sequence"/>
</dbReference>
<proteinExistence type="predicted"/>
<gene>
    <name evidence="1" type="ORF">A3F29_01015</name>
</gene>
<evidence type="ECO:0000313" key="1">
    <source>
        <dbReference type="EMBL" id="OGK31156.1"/>
    </source>
</evidence>
<dbReference type="InterPro" id="IPR012657">
    <property type="entry name" value="23S_rRNA-intervening_sequence"/>
</dbReference>
<dbReference type="Gene3D" id="1.20.1440.60">
    <property type="entry name" value="23S rRNA-intervening sequence"/>
    <property type="match status" value="1"/>
</dbReference>
<dbReference type="SUPFAM" id="SSF158446">
    <property type="entry name" value="IVS-encoded protein-like"/>
    <property type="match status" value="1"/>
</dbReference>
<protein>
    <submittedName>
        <fullName evidence="1">Four helix bundle protein</fullName>
    </submittedName>
</protein>
<dbReference type="PANTHER" id="PTHR38471">
    <property type="entry name" value="FOUR HELIX BUNDLE PROTEIN"/>
    <property type="match status" value="1"/>
</dbReference>
<dbReference type="NCBIfam" id="TIGR02436">
    <property type="entry name" value="four helix bundle protein"/>
    <property type="match status" value="1"/>
</dbReference>
<dbReference type="InterPro" id="IPR036583">
    <property type="entry name" value="23S_rRNA_IVS_sf"/>
</dbReference>
<dbReference type="AlphaFoldDB" id="A0A1F7HJK4"/>
<comment type="caution">
    <text evidence="1">The sequence shown here is derived from an EMBL/GenBank/DDBJ whole genome shotgun (WGS) entry which is preliminary data.</text>
</comment>
<reference evidence="1 2" key="1">
    <citation type="journal article" date="2016" name="Nat. Commun.">
        <title>Thousands of microbial genomes shed light on interconnected biogeochemical processes in an aquifer system.</title>
        <authorList>
            <person name="Anantharaman K."/>
            <person name="Brown C.T."/>
            <person name="Hug L.A."/>
            <person name="Sharon I."/>
            <person name="Castelle C.J."/>
            <person name="Probst A.J."/>
            <person name="Thomas B.C."/>
            <person name="Singh A."/>
            <person name="Wilkins M.J."/>
            <person name="Karaoz U."/>
            <person name="Brodie E.L."/>
            <person name="Williams K.H."/>
            <person name="Hubbard S.S."/>
            <person name="Banfield J.F."/>
        </authorList>
    </citation>
    <scope>NUCLEOTIDE SEQUENCE [LARGE SCALE GENOMIC DNA]</scope>
</reference>
<sequence>MPKAQNTKKYDLEDRTYNFARIVRDFIKKLNRTNSNVIYISQLIRSSSSIGANFIEASEAISKKDFFHRIKICRKEAKETRYWLMLVDIDGNLTLQKESNKLIQEANELMKIFGAIVSKQ</sequence>
<dbReference type="PIRSF" id="PIRSF035652">
    <property type="entry name" value="CHP02436"/>
    <property type="match status" value="1"/>
</dbReference>
<dbReference type="EMBL" id="MFZV01000018">
    <property type="protein sequence ID" value="OGK31156.1"/>
    <property type="molecule type" value="Genomic_DNA"/>
</dbReference>
<dbReference type="Pfam" id="PF05635">
    <property type="entry name" value="23S_rRNA_IVP"/>
    <property type="match status" value="1"/>
</dbReference>